<dbReference type="InterPro" id="IPR036380">
    <property type="entry name" value="Isochorismatase-like_sf"/>
</dbReference>
<dbReference type="STRING" id="1434232.MAIT1_01561"/>
<dbReference type="Gene3D" id="3.40.50.850">
    <property type="entry name" value="Isochorismatase-like"/>
    <property type="match status" value="1"/>
</dbReference>
<organism evidence="3 4">
    <name type="scientific">Magnetofaba australis IT-1</name>
    <dbReference type="NCBI Taxonomy" id="1434232"/>
    <lineage>
        <taxon>Bacteria</taxon>
        <taxon>Pseudomonadati</taxon>
        <taxon>Pseudomonadota</taxon>
        <taxon>Magnetococcia</taxon>
        <taxon>Magnetococcales</taxon>
        <taxon>Magnetococcaceae</taxon>
        <taxon>Magnetofaba</taxon>
    </lineage>
</organism>
<reference evidence="3 4" key="1">
    <citation type="journal article" date="2016" name="BMC Genomics">
        <title>Combined genomic and structural analyses of a cultured magnetotactic bacterium reveals its niche adaptation to a dynamic environment.</title>
        <authorList>
            <person name="Araujo A.C."/>
            <person name="Morillo V."/>
            <person name="Cypriano J."/>
            <person name="Teixeira L.C."/>
            <person name="Leao P."/>
            <person name="Lyra S."/>
            <person name="Almeida L.G."/>
            <person name="Bazylinski D.A."/>
            <person name="Vasconcellos A.T."/>
            <person name="Abreu F."/>
            <person name="Lins U."/>
        </authorList>
    </citation>
    <scope>NUCLEOTIDE SEQUENCE [LARGE SCALE GENOMIC DNA]</scope>
    <source>
        <strain evidence="3 4">IT-1</strain>
    </source>
</reference>
<dbReference type="EMBL" id="LVJN01000020">
    <property type="protein sequence ID" value="OSM01565.1"/>
    <property type="molecule type" value="Genomic_DNA"/>
</dbReference>
<comment type="similarity">
    <text evidence="1">Belongs to the isochorismatase family.</text>
</comment>
<sequence>MDKKIALLIIDPQTDFCDAQTGSLYVPGAENDSERLAALLDRVGAGFDSIHVTMDAHYRDDIGHPLFWVDAQGNHPEVDIPAGKFPVVLSEEDLLEGRWTPADPEMRAWALEYVHTLASGNRYAPVIWPYHCLIGEPGGTIYAPVAAAVARWELTTGKRAHKVLKGMNRRTEHYSAVKAEVADPADPHTMVNRELIEALSAADEIAVSGQALSHCVANTVRDIADALGADQVSKLVLLEDTASNVPTFEALGEAFVGEMSARGMRLGKSVDYCA</sequence>
<evidence type="ECO:0000313" key="3">
    <source>
        <dbReference type="EMBL" id="OSM01565.1"/>
    </source>
</evidence>
<evidence type="ECO:0000313" key="4">
    <source>
        <dbReference type="Proteomes" id="UP000194003"/>
    </source>
</evidence>
<dbReference type="OrthoDB" id="9791276at2"/>
<dbReference type="Proteomes" id="UP000194003">
    <property type="component" value="Unassembled WGS sequence"/>
</dbReference>
<comment type="caution">
    <text evidence="3">The sequence shown here is derived from an EMBL/GenBank/DDBJ whole genome shotgun (WGS) entry which is preliminary data.</text>
</comment>
<dbReference type="GO" id="GO:0016787">
    <property type="term" value="F:hydrolase activity"/>
    <property type="evidence" value="ECO:0007669"/>
    <property type="project" value="UniProtKB-KW"/>
</dbReference>
<gene>
    <name evidence="3" type="ORF">MAIT1_01561</name>
</gene>
<dbReference type="InterPro" id="IPR052347">
    <property type="entry name" value="Isochorismatase_Nicotinamidase"/>
</dbReference>
<dbReference type="SUPFAM" id="SSF52499">
    <property type="entry name" value="Isochorismatase-like hydrolases"/>
    <property type="match status" value="1"/>
</dbReference>
<evidence type="ECO:0008006" key="5">
    <source>
        <dbReference type="Google" id="ProtNLM"/>
    </source>
</evidence>
<name>A0A1Y2K3G3_9PROT</name>
<keyword evidence="4" id="KW-1185">Reference proteome</keyword>
<protein>
    <recommendedName>
        <fullName evidence="5">Isochorismatase hydrolase</fullName>
    </recommendedName>
</protein>
<dbReference type="PANTHER" id="PTHR11080">
    <property type="entry name" value="PYRAZINAMIDASE/NICOTINAMIDASE"/>
    <property type="match status" value="1"/>
</dbReference>
<keyword evidence="2" id="KW-0378">Hydrolase</keyword>
<dbReference type="AlphaFoldDB" id="A0A1Y2K3G3"/>
<proteinExistence type="inferred from homology"/>
<accession>A0A1Y2K3G3</accession>
<evidence type="ECO:0000256" key="1">
    <source>
        <dbReference type="ARBA" id="ARBA00006336"/>
    </source>
</evidence>
<dbReference type="PANTHER" id="PTHR11080:SF2">
    <property type="entry name" value="LD05707P"/>
    <property type="match status" value="1"/>
</dbReference>
<dbReference type="RefSeq" id="WP_085443447.1">
    <property type="nucleotide sequence ID" value="NZ_LVJN01000020.1"/>
</dbReference>
<evidence type="ECO:0000256" key="2">
    <source>
        <dbReference type="ARBA" id="ARBA00022801"/>
    </source>
</evidence>